<dbReference type="Proteomes" id="UP000190328">
    <property type="component" value="Unassembled WGS sequence"/>
</dbReference>
<keyword evidence="2" id="KW-0472">Membrane</keyword>
<proteinExistence type="predicted"/>
<evidence type="ECO:0000256" key="1">
    <source>
        <dbReference type="SAM" id="MobiDB-lite"/>
    </source>
</evidence>
<dbReference type="OrthoDB" id="1638821at2"/>
<evidence type="ECO:0000313" key="4">
    <source>
        <dbReference type="Proteomes" id="UP000190328"/>
    </source>
</evidence>
<feature type="compositionally biased region" description="Basic and acidic residues" evidence="1">
    <location>
        <begin position="199"/>
        <end position="212"/>
    </location>
</feature>
<evidence type="ECO:0008006" key="5">
    <source>
        <dbReference type="Google" id="ProtNLM"/>
    </source>
</evidence>
<sequence>MKLYNKEELKDSRLFFDTTPPSYLSWLGFFFVGVLVLGFLSLRFIPKNYVVRAQGTIEANDKAYITPLANGHVVEIHKQEGEFAKKGEKLLTLSAGTEGVQENEITKQIEELKQKQVIFDKYEKSLNEKTNYLASKGKEQEFYGKVAYYLSQVQEDKRQENTKTESTAEKQKELAKLEEEIEKIKEDNHTEYSTQISRKNNELKRAKNKKETLNNQLNSAQKNNEDTSQIKVEIETVDEQIRTLNNEIEDSTRDAEKKLETDLKSKNDEIKTKKQEIKELSSQSQAQSENTKQ</sequence>
<feature type="compositionally biased region" description="Polar residues" evidence="1">
    <location>
        <begin position="213"/>
        <end position="230"/>
    </location>
</feature>
<gene>
    <name evidence="3" type="ORF">SAMN02745116_02338</name>
</gene>
<organism evidence="3 4">
    <name type="scientific">Pilibacter termitis</name>
    <dbReference type="NCBI Taxonomy" id="263852"/>
    <lineage>
        <taxon>Bacteria</taxon>
        <taxon>Bacillati</taxon>
        <taxon>Bacillota</taxon>
        <taxon>Bacilli</taxon>
        <taxon>Lactobacillales</taxon>
        <taxon>Enterococcaceae</taxon>
        <taxon>Pilibacter</taxon>
    </lineage>
</organism>
<evidence type="ECO:0000313" key="3">
    <source>
        <dbReference type="EMBL" id="SKA07744.1"/>
    </source>
</evidence>
<feature type="transmembrane region" description="Helical" evidence="2">
    <location>
        <begin position="23"/>
        <end position="42"/>
    </location>
</feature>
<reference evidence="4" key="1">
    <citation type="submission" date="2017-02" db="EMBL/GenBank/DDBJ databases">
        <authorList>
            <person name="Varghese N."/>
            <person name="Submissions S."/>
        </authorList>
    </citation>
    <scope>NUCLEOTIDE SEQUENCE [LARGE SCALE GENOMIC DNA]</scope>
    <source>
        <strain evidence="4">ATCC BAA-1030</strain>
    </source>
</reference>
<dbReference type="STRING" id="263852.SAMN02745116_02338"/>
<keyword evidence="2" id="KW-0812">Transmembrane</keyword>
<dbReference type="EMBL" id="FUXI01000034">
    <property type="protein sequence ID" value="SKA07744.1"/>
    <property type="molecule type" value="Genomic_DNA"/>
</dbReference>
<dbReference type="AlphaFoldDB" id="A0A1T4QVL4"/>
<keyword evidence="2" id="KW-1133">Transmembrane helix</keyword>
<feature type="compositionally biased region" description="Polar residues" evidence="1">
    <location>
        <begin position="280"/>
        <end position="293"/>
    </location>
</feature>
<accession>A0A1T4QVL4</accession>
<keyword evidence="4" id="KW-1185">Reference proteome</keyword>
<evidence type="ECO:0000256" key="2">
    <source>
        <dbReference type="SAM" id="Phobius"/>
    </source>
</evidence>
<name>A0A1T4QVL4_9ENTE</name>
<feature type="region of interest" description="Disordered" evidence="1">
    <location>
        <begin position="247"/>
        <end position="293"/>
    </location>
</feature>
<feature type="compositionally biased region" description="Basic and acidic residues" evidence="1">
    <location>
        <begin position="250"/>
        <end position="279"/>
    </location>
</feature>
<feature type="region of interest" description="Disordered" evidence="1">
    <location>
        <begin position="185"/>
        <end position="230"/>
    </location>
</feature>
<protein>
    <recommendedName>
        <fullName evidence="5">Biotin-lipoyl like</fullName>
    </recommendedName>
</protein>
<dbReference type="RefSeq" id="WP_078808238.1">
    <property type="nucleotide sequence ID" value="NZ_FUXI01000034.1"/>
</dbReference>